<evidence type="ECO:0000256" key="2">
    <source>
        <dbReference type="ARBA" id="ARBA00007639"/>
    </source>
</evidence>
<evidence type="ECO:0000313" key="6">
    <source>
        <dbReference type="Proteomes" id="UP000245712"/>
    </source>
</evidence>
<evidence type="ECO:0000256" key="1">
    <source>
        <dbReference type="ARBA" id="ARBA00004418"/>
    </source>
</evidence>
<dbReference type="InterPro" id="IPR025997">
    <property type="entry name" value="SBP_2_dom"/>
</dbReference>
<dbReference type="InterPro" id="IPR028082">
    <property type="entry name" value="Peripla_BP_I"/>
</dbReference>
<evidence type="ECO:0000313" key="5">
    <source>
        <dbReference type="EMBL" id="PVX85927.1"/>
    </source>
</evidence>
<proteinExistence type="inferred from homology"/>
<evidence type="ECO:0000256" key="3">
    <source>
        <dbReference type="SAM" id="SignalP"/>
    </source>
</evidence>
<dbReference type="Gene3D" id="3.40.50.2300">
    <property type="match status" value="2"/>
</dbReference>
<protein>
    <submittedName>
        <fullName evidence="5">Monosaccharide ABC transporter substrate-binding protein (CUT2 family)</fullName>
    </submittedName>
</protein>
<reference evidence="5 6" key="1">
    <citation type="submission" date="2018-05" db="EMBL/GenBank/DDBJ databases">
        <title>Genomic Encyclopedia of Type Strains, Phase IV (KMG-V): Genome sequencing to study the core and pangenomes of soil and plant-associated prokaryotes.</title>
        <authorList>
            <person name="Whitman W."/>
        </authorList>
    </citation>
    <scope>NUCLEOTIDE SEQUENCE [LARGE SCALE GENOMIC DNA]</scope>
    <source>
        <strain evidence="5 6">SCZa-39</strain>
    </source>
</reference>
<dbReference type="EMBL" id="QEOB01000003">
    <property type="protein sequence ID" value="PVX85927.1"/>
    <property type="molecule type" value="Genomic_DNA"/>
</dbReference>
<accession>A0ABX5KWU0</accession>
<gene>
    <name evidence="5" type="ORF">C7402_103505</name>
</gene>
<comment type="subcellular location">
    <subcellularLocation>
        <location evidence="1">Periplasm</location>
    </subcellularLocation>
</comment>
<feature type="domain" description="Periplasmic binding protein" evidence="4">
    <location>
        <begin position="77"/>
        <end position="338"/>
    </location>
</feature>
<feature type="signal peptide" evidence="3">
    <location>
        <begin position="1"/>
        <end position="38"/>
    </location>
</feature>
<dbReference type="SUPFAM" id="SSF53822">
    <property type="entry name" value="Periplasmic binding protein-like I"/>
    <property type="match status" value="1"/>
</dbReference>
<comment type="caution">
    <text evidence="5">The sequence shown here is derived from an EMBL/GenBank/DDBJ whole genome shotgun (WGS) entry which is preliminary data.</text>
</comment>
<sequence>MNLERYSNQNQIGDVMKRTLILSASAVLLACMTATAFADGDIVAQAKAYTANVTRSSLPWTGPTTGPAAQHGKTIVFVSADQRDSGPRGVAQAVQQAAKTIGWNYRLIDGQGSISGRSAALNQAIALKPDGIVLGSVDAREQAALIQQAASRGIKVVSWHSLPKPGPAAQYGIFTNLATDPLEVAKAAVMYVIATSNGRAGVVIFTDSTYEIATAKADAMAALVKQCTGCQLLKVEDTPLSDTATRIPQLSATLLQRYGAKWTWALTINDMPFDFMSPTLQQAGYKGTGPLLGVSAGNGSESAFQRIRDHDYQAATVAEPVSQQGWQAVDELNRAFSGAPASGYAAPVHLVTGANIASDGGKENVYDPDNHYRDVYRHIWKIQ</sequence>
<dbReference type="PANTHER" id="PTHR30036:SF7">
    <property type="entry name" value="ABC TRANSPORTER PERIPLASMIC-BINDING PROTEIN YPHF"/>
    <property type="match status" value="1"/>
</dbReference>
<keyword evidence="6" id="KW-1185">Reference proteome</keyword>
<name>A0ABX5KWU0_9BURK</name>
<dbReference type="Proteomes" id="UP000245712">
    <property type="component" value="Unassembled WGS sequence"/>
</dbReference>
<dbReference type="PANTHER" id="PTHR30036">
    <property type="entry name" value="D-XYLOSE-BINDING PERIPLASMIC PROTEIN"/>
    <property type="match status" value="1"/>
</dbReference>
<comment type="similarity">
    <text evidence="2">Belongs to the bacterial solute-binding protein 2 family.</text>
</comment>
<dbReference type="PROSITE" id="PS51257">
    <property type="entry name" value="PROKAR_LIPOPROTEIN"/>
    <property type="match status" value="1"/>
</dbReference>
<organism evidence="5 6">
    <name type="scientific">Paraburkholderia unamae</name>
    <dbReference type="NCBI Taxonomy" id="219649"/>
    <lineage>
        <taxon>Bacteria</taxon>
        <taxon>Pseudomonadati</taxon>
        <taxon>Pseudomonadota</taxon>
        <taxon>Betaproteobacteria</taxon>
        <taxon>Burkholderiales</taxon>
        <taxon>Burkholderiaceae</taxon>
        <taxon>Paraburkholderia</taxon>
    </lineage>
</organism>
<dbReference type="InterPro" id="IPR050555">
    <property type="entry name" value="Bact_Solute-Bind_Prot2"/>
</dbReference>
<feature type="chain" id="PRO_5046758444" evidence="3">
    <location>
        <begin position="39"/>
        <end position="383"/>
    </location>
</feature>
<keyword evidence="3" id="KW-0732">Signal</keyword>
<dbReference type="Pfam" id="PF13407">
    <property type="entry name" value="Peripla_BP_4"/>
    <property type="match status" value="1"/>
</dbReference>
<evidence type="ECO:0000259" key="4">
    <source>
        <dbReference type="Pfam" id="PF13407"/>
    </source>
</evidence>